<feature type="chain" id="PRO_5047177379" evidence="6">
    <location>
        <begin position="24"/>
        <end position="185"/>
    </location>
</feature>
<dbReference type="PANTHER" id="PTHR34820">
    <property type="entry name" value="INNER MEMBRANE PROTEIN YEBZ"/>
    <property type="match status" value="1"/>
</dbReference>
<evidence type="ECO:0000313" key="8">
    <source>
        <dbReference type="EMBL" id="MDI3236374.1"/>
    </source>
</evidence>
<dbReference type="RefSeq" id="WP_026830623.1">
    <property type="nucleotide sequence ID" value="NZ_JANJYY010000020.1"/>
</dbReference>
<evidence type="ECO:0000256" key="3">
    <source>
        <dbReference type="ARBA" id="ARBA00022729"/>
    </source>
</evidence>
<dbReference type="Proteomes" id="UP001243286">
    <property type="component" value="Unassembled WGS sequence"/>
</dbReference>
<dbReference type="InterPro" id="IPR007348">
    <property type="entry name" value="CopC_dom"/>
</dbReference>
<reference evidence="8 9" key="1">
    <citation type="submission" date="2023-04" db="EMBL/GenBank/DDBJ databases">
        <title>Antarctic isolates genomes.</title>
        <authorList>
            <person name="Dimov S.G."/>
        </authorList>
    </citation>
    <scope>NUCLEOTIDE SEQUENCE [LARGE SCALE GENOMIC DNA]</scope>
    <source>
        <strain evidence="8 9">AL19</strain>
    </source>
</reference>
<dbReference type="SUPFAM" id="SSF81296">
    <property type="entry name" value="E set domains"/>
    <property type="match status" value="1"/>
</dbReference>
<keyword evidence="5" id="KW-0812">Transmembrane</keyword>
<feature type="signal peptide" evidence="6">
    <location>
        <begin position="1"/>
        <end position="23"/>
    </location>
</feature>
<dbReference type="PANTHER" id="PTHR34820:SF4">
    <property type="entry name" value="INNER MEMBRANE PROTEIN YEBZ"/>
    <property type="match status" value="1"/>
</dbReference>
<keyword evidence="5" id="KW-1133">Transmembrane helix</keyword>
<proteinExistence type="predicted"/>
<organism evidence="8 9">
    <name type="scientific">Exiguobacterium antarcticum</name>
    <dbReference type="NCBI Taxonomy" id="132920"/>
    <lineage>
        <taxon>Bacteria</taxon>
        <taxon>Bacillati</taxon>
        <taxon>Bacillota</taxon>
        <taxon>Bacilli</taxon>
        <taxon>Bacillales</taxon>
        <taxon>Bacillales Family XII. Incertae Sedis</taxon>
        <taxon>Exiguobacterium</taxon>
    </lineage>
</organism>
<dbReference type="EMBL" id="JASBQV010000038">
    <property type="protein sequence ID" value="MDI3236374.1"/>
    <property type="molecule type" value="Genomic_DNA"/>
</dbReference>
<sequence length="185" mass="20597">MKIKWFVLFILVLFVFQPFSVSAHTSLKNSNPEEGAVLKENLERIRLTFDTPIEKTSTLELKTAQGQTVELEKPLIIGNELSAVLKQELETGTYRIGWKLISEDGHPVEGTIRFETRLDEAVASSVEPTEQQTATMEAEQASVVPTESTEPVQTGLVPTVLPWMVAVLVLGIIVIGLLLRRQKRS</sequence>
<protein>
    <submittedName>
        <fullName evidence="8">Copper resistance protein CopC</fullName>
    </submittedName>
</protein>
<feature type="transmembrane region" description="Helical" evidence="5">
    <location>
        <begin position="160"/>
        <end position="179"/>
    </location>
</feature>
<comment type="caution">
    <text evidence="8">The sequence shown here is derived from an EMBL/GenBank/DDBJ whole genome shotgun (WGS) entry which is preliminary data.</text>
</comment>
<evidence type="ECO:0000313" key="9">
    <source>
        <dbReference type="Proteomes" id="UP001243286"/>
    </source>
</evidence>
<keyword evidence="5" id="KW-0472">Membrane</keyword>
<keyword evidence="2" id="KW-0479">Metal-binding</keyword>
<accession>A0ABT6R5Y9</accession>
<dbReference type="Pfam" id="PF04234">
    <property type="entry name" value="CopC"/>
    <property type="match status" value="1"/>
</dbReference>
<evidence type="ECO:0000256" key="2">
    <source>
        <dbReference type="ARBA" id="ARBA00022723"/>
    </source>
</evidence>
<dbReference type="InterPro" id="IPR014756">
    <property type="entry name" value="Ig_E-set"/>
</dbReference>
<name>A0ABT6R5Y9_9BACL</name>
<comment type="subcellular location">
    <subcellularLocation>
        <location evidence="1">Cell envelope</location>
    </subcellularLocation>
</comment>
<dbReference type="Gene3D" id="2.60.40.1220">
    <property type="match status" value="1"/>
</dbReference>
<dbReference type="InterPro" id="IPR014755">
    <property type="entry name" value="Cu-Rt/internalin_Ig-like"/>
</dbReference>
<keyword evidence="9" id="KW-1185">Reference proteome</keyword>
<evidence type="ECO:0000256" key="5">
    <source>
        <dbReference type="SAM" id="Phobius"/>
    </source>
</evidence>
<evidence type="ECO:0000256" key="1">
    <source>
        <dbReference type="ARBA" id="ARBA00004196"/>
    </source>
</evidence>
<evidence type="ECO:0000256" key="6">
    <source>
        <dbReference type="SAM" id="SignalP"/>
    </source>
</evidence>
<dbReference type="InterPro" id="IPR032694">
    <property type="entry name" value="CopC/D"/>
</dbReference>
<evidence type="ECO:0000259" key="7">
    <source>
        <dbReference type="Pfam" id="PF04234"/>
    </source>
</evidence>
<keyword evidence="4" id="KW-0186">Copper</keyword>
<feature type="domain" description="CopC" evidence="7">
    <location>
        <begin position="24"/>
        <end position="115"/>
    </location>
</feature>
<gene>
    <name evidence="8" type="ORF">QK289_15270</name>
</gene>
<evidence type="ECO:0000256" key="4">
    <source>
        <dbReference type="ARBA" id="ARBA00023008"/>
    </source>
</evidence>
<keyword evidence="3 6" id="KW-0732">Signal</keyword>